<dbReference type="GO" id="GO:0140078">
    <property type="term" value="F:class I DNA-(apurinic or apyrimidinic site) endonuclease activity"/>
    <property type="evidence" value="ECO:0007669"/>
    <property type="project" value="UniProtKB-EC"/>
</dbReference>
<dbReference type="Gene3D" id="1.10.8.50">
    <property type="match status" value="1"/>
</dbReference>
<dbReference type="SMART" id="SM00898">
    <property type="entry name" value="Fapy_DNA_glyco"/>
    <property type="match status" value="1"/>
</dbReference>
<dbReference type="PROSITE" id="PS51068">
    <property type="entry name" value="FPG_CAT"/>
    <property type="match status" value="1"/>
</dbReference>
<organism evidence="19 20">
    <name type="scientific">Streptomyces sulfonofaciens</name>
    <dbReference type="NCBI Taxonomy" id="68272"/>
    <lineage>
        <taxon>Bacteria</taxon>
        <taxon>Bacillati</taxon>
        <taxon>Actinomycetota</taxon>
        <taxon>Actinomycetes</taxon>
        <taxon>Kitasatosporales</taxon>
        <taxon>Streptomycetaceae</taxon>
        <taxon>Streptomyces</taxon>
    </lineage>
</organism>
<dbReference type="PROSITE" id="PS51066">
    <property type="entry name" value="ZF_FPG_2"/>
    <property type="match status" value="1"/>
</dbReference>
<dbReference type="PROSITE" id="PS01242">
    <property type="entry name" value="ZF_FPG_1"/>
    <property type="match status" value="1"/>
</dbReference>
<evidence type="ECO:0000256" key="5">
    <source>
        <dbReference type="ARBA" id="ARBA00022763"/>
    </source>
</evidence>
<protein>
    <submittedName>
        <fullName evidence="19">Formamidopyrimidine-DNA glycosylase</fullName>
    </submittedName>
</protein>
<evidence type="ECO:0000256" key="1">
    <source>
        <dbReference type="ARBA" id="ARBA00001668"/>
    </source>
</evidence>
<dbReference type="Pfam" id="PF01149">
    <property type="entry name" value="Fapy_DNA_glyco"/>
    <property type="match status" value="1"/>
</dbReference>
<dbReference type="GO" id="GO:0006284">
    <property type="term" value="P:base-excision repair"/>
    <property type="evidence" value="ECO:0007669"/>
    <property type="project" value="InterPro"/>
</dbReference>
<dbReference type="InterPro" id="IPR010979">
    <property type="entry name" value="Ribosomal_uS13-like_H2TH"/>
</dbReference>
<keyword evidence="7" id="KW-0378">Hydrolase</keyword>
<evidence type="ECO:0000259" key="17">
    <source>
        <dbReference type="PROSITE" id="PS51066"/>
    </source>
</evidence>
<sequence length="315" mass="33609">MVEVMPELPDVEAFRGVLASCAQGAVIRRVDVYDSGVLHGVSARRLRTELTGRAFAAPERHGKWLLAPTVRGSEAALETALESASEGAREGPELLVHFGMTGELVCEDAGAGLHRHDRVVFTVEGGGAEGDGDGDGGSDRGRDRGRDRGGGGGGSGGARELRYRDQRKLKGLWLVDAGGADRMLAEQGPDAAEVGRTGFDELLAGRRGGLKSALTDQSVIAGLGNLLADEILWRARLHPSEAVSGLSQEERGRLYAQVRGTVRASVRAGRVPGRDSWLTGHRDARDAHCPRCGTALRRTRVAGRTTVWCPHCQRR</sequence>
<accession>A0A919FNE2</accession>
<evidence type="ECO:0000256" key="14">
    <source>
        <dbReference type="ARBA" id="ARBA00044632"/>
    </source>
</evidence>
<dbReference type="InterPro" id="IPR000214">
    <property type="entry name" value="Znf_DNA_glyclase/AP_lyase"/>
</dbReference>
<evidence type="ECO:0000313" key="19">
    <source>
        <dbReference type="EMBL" id="GHH69381.1"/>
    </source>
</evidence>
<dbReference type="GO" id="GO:0008270">
    <property type="term" value="F:zinc ion binding"/>
    <property type="evidence" value="ECO:0007669"/>
    <property type="project" value="UniProtKB-KW"/>
</dbReference>
<gene>
    <name evidence="19" type="primary">mutM</name>
    <name evidence="19" type="ORF">GCM10018793_01740</name>
</gene>
<evidence type="ECO:0000256" key="8">
    <source>
        <dbReference type="ARBA" id="ARBA00022833"/>
    </source>
</evidence>
<keyword evidence="4" id="KW-0479">Metal-binding</keyword>
<dbReference type="PANTHER" id="PTHR22993:SF9">
    <property type="entry name" value="FORMAMIDOPYRIMIDINE-DNA GLYCOSYLASE"/>
    <property type="match status" value="1"/>
</dbReference>
<comment type="caution">
    <text evidence="19">The sequence shown here is derived from an EMBL/GenBank/DDBJ whole genome shotgun (WGS) entry which is preliminary data.</text>
</comment>
<dbReference type="SUPFAM" id="SSF81624">
    <property type="entry name" value="N-terminal domain of MutM-like DNA repair proteins"/>
    <property type="match status" value="1"/>
</dbReference>
<dbReference type="Pfam" id="PF06827">
    <property type="entry name" value="zf-FPG_IleRS"/>
    <property type="match status" value="1"/>
</dbReference>
<keyword evidence="6 15" id="KW-0863">Zinc-finger</keyword>
<evidence type="ECO:0000256" key="11">
    <source>
        <dbReference type="ARBA" id="ARBA00023239"/>
    </source>
</evidence>
<dbReference type="AlphaFoldDB" id="A0A919FNE2"/>
<keyword evidence="5" id="KW-0227">DNA damage</keyword>
<dbReference type="EMBL" id="BNCD01000001">
    <property type="protein sequence ID" value="GHH69381.1"/>
    <property type="molecule type" value="Genomic_DNA"/>
</dbReference>
<feature type="region of interest" description="Disordered" evidence="16">
    <location>
        <begin position="124"/>
        <end position="161"/>
    </location>
</feature>
<keyword evidence="20" id="KW-1185">Reference proteome</keyword>
<reference evidence="19" key="2">
    <citation type="submission" date="2020-09" db="EMBL/GenBank/DDBJ databases">
        <authorList>
            <person name="Sun Q."/>
            <person name="Ohkuma M."/>
        </authorList>
    </citation>
    <scope>NUCLEOTIDE SEQUENCE</scope>
    <source>
        <strain evidence="19">JCM 5069</strain>
    </source>
</reference>
<evidence type="ECO:0000256" key="16">
    <source>
        <dbReference type="SAM" id="MobiDB-lite"/>
    </source>
</evidence>
<comment type="similarity">
    <text evidence="3">Belongs to the FPG family.</text>
</comment>
<evidence type="ECO:0000256" key="12">
    <source>
        <dbReference type="ARBA" id="ARBA00023268"/>
    </source>
</evidence>
<evidence type="ECO:0000256" key="10">
    <source>
        <dbReference type="ARBA" id="ARBA00023204"/>
    </source>
</evidence>
<dbReference type="SUPFAM" id="SSF57716">
    <property type="entry name" value="Glucocorticoid receptor-like (DNA-binding domain)"/>
    <property type="match status" value="1"/>
</dbReference>
<dbReference type="GO" id="GO:0003684">
    <property type="term" value="F:damaged DNA binding"/>
    <property type="evidence" value="ECO:0007669"/>
    <property type="project" value="InterPro"/>
</dbReference>
<feature type="domain" description="Formamidopyrimidine-DNA glycosylase catalytic" evidence="18">
    <location>
        <begin position="6"/>
        <end position="122"/>
    </location>
</feature>
<reference evidence="19" key="1">
    <citation type="journal article" date="2014" name="Int. J. Syst. Evol. Microbiol.">
        <title>Complete genome sequence of Corynebacterium casei LMG S-19264T (=DSM 44701T), isolated from a smear-ripened cheese.</title>
        <authorList>
            <consortium name="US DOE Joint Genome Institute (JGI-PGF)"/>
            <person name="Walter F."/>
            <person name="Albersmeier A."/>
            <person name="Kalinowski J."/>
            <person name="Ruckert C."/>
        </authorList>
    </citation>
    <scope>NUCLEOTIDE SEQUENCE</scope>
    <source>
        <strain evidence="19">JCM 5069</strain>
    </source>
</reference>
<dbReference type="InterPro" id="IPR015886">
    <property type="entry name" value="H2TH_FPG"/>
</dbReference>
<dbReference type="InterPro" id="IPR012319">
    <property type="entry name" value="FPG_cat"/>
</dbReference>
<evidence type="ECO:0000256" key="3">
    <source>
        <dbReference type="ARBA" id="ARBA00009409"/>
    </source>
</evidence>
<comment type="catalytic activity">
    <reaction evidence="14">
        <text>2'-deoxyribonucleotide-(2'-deoxyribose 5'-phosphate)-2'-deoxyribonucleotide-DNA = a 3'-end 2'-deoxyribonucleotide-(2,3-dehydro-2,3-deoxyribose 5'-phosphate)-DNA + a 5'-end 5'-phospho-2'-deoxyribonucleoside-DNA + H(+)</text>
        <dbReference type="Rhea" id="RHEA:66592"/>
        <dbReference type="Rhea" id="RHEA-COMP:13180"/>
        <dbReference type="Rhea" id="RHEA-COMP:16897"/>
        <dbReference type="Rhea" id="RHEA-COMP:17067"/>
        <dbReference type="ChEBI" id="CHEBI:15378"/>
        <dbReference type="ChEBI" id="CHEBI:136412"/>
        <dbReference type="ChEBI" id="CHEBI:157695"/>
        <dbReference type="ChEBI" id="CHEBI:167181"/>
        <dbReference type="EC" id="4.2.99.18"/>
    </reaction>
</comment>
<evidence type="ECO:0000313" key="20">
    <source>
        <dbReference type="Proteomes" id="UP000603708"/>
    </source>
</evidence>
<keyword evidence="9" id="KW-0238">DNA-binding</keyword>
<dbReference type="InterPro" id="IPR015887">
    <property type="entry name" value="DNA_glyclase_Znf_dom_DNA_BS"/>
</dbReference>
<evidence type="ECO:0000256" key="2">
    <source>
        <dbReference type="ARBA" id="ARBA00001947"/>
    </source>
</evidence>
<dbReference type="Pfam" id="PF06831">
    <property type="entry name" value="H2TH"/>
    <property type="match status" value="1"/>
</dbReference>
<keyword evidence="8" id="KW-0862">Zinc</keyword>
<evidence type="ECO:0000256" key="4">
    <source>
        <dbReference type="ARBA" id="ARBA00022723"/>
    </source>
</evidence>
<proteinExistence type="inferred from homology"/>
<keyword evidence="13" id="KW-0326">Glycosidase</keyword>
<evidence type="ECO:0000256" key="6">
    <source>
        <dbReference type="ARBA" id="ARBA00022771"/>
    </source>
</evidence>
<dbReference type="Proteomes" id="UP000603708">
    <property type="component" value="Unassembled WGS sequence"/>
</dbReference>
<dbReference type="GO" id="GO:0008534">
    <property type="term" value="F:oxidized purine nucleobase lesion DNA N-glycosylase activity"/>
    <property type="evidence" value="ECO:0007669"/>
    <property type="project" value="UniProtKB-EC"/>
</dbReference>
<dbReference type="InterPro" id="IPR010663">
    <property type="entry name" value="Znf_FPG/IleRS"/>
</dbReference>
<dbReference type="PANTHER" id="PTHR22993">
    <property type="entry name" value="FORMAMIDOPYRIMIDINE-DNA GLYCOSYLASE"/>
    <property type="match status" value="1"/>
</dbReference>
<comment type="cofactor">
    <cofactor evidence="2">
        <name>Zn(2+)</name>
        <dbReference type="ChEBI" id="CHEBI:29105"/>
    </cofactor>
</comment>
<dbReference type="InterPro" id="IPR035937">
    <property type="entry name" value="FPG_N"/>
</dbReference>
<evidence type="ECO:0000256" key="9">
    <source>
        <dbReference type="ARBA" id="ARBA00023125"/>
    </source>
</evidence>
<evidence type="ECO:0000259" key="18">
    <source>
        <dbReference type="PROSITE" id="PS51068"/>
    </source>
</evidence>
<keyword evidence="10" id="KW-0234">DNA repair</keyword>
<keyword evidence="12" id="KW-0511">Multifunctional enzyme</keyword>
<dbReference type="SMART" id="SM01232">
    <property type="entry name" value="H2TH"/>
    <property type="match status" value="1"/>
</dbReference>
<feature type="domain" description="FPG-type" evidence="17">
    <location>
        <begin position="270"/>
        <end position="314"/>
    </location>
</feature>
<name>A0A919FNE2_9ACTN</name>
<dbReference type="SUPFAM" id="SSF46946">
    <property type="entry name" value="S13-like H2TH domain"/>
    <property type="match status" value="1"/>
</dbReference>
<evidence type="ECO:0000256" key="15">
    <source>
        <dbReference type="PROSITE-ProRule" id="PRU00391"/>
    </source>
</evidence>
<evidence type="ECO:0000256" key="7">
    <source>
        <dbReference type="ARBA" id="ARBA00022801"/>
    </source>
</evidence>
<comment type="catalytic activity">
    <reaction evidence="1">
        <text>Hydrolysis of DNA containing ring-opened 7-methylguanine residues, releasing 2,6-diamino-4-hydroxy-5-(N-methyl)formamidopyrimidine.</text>
        <dbReference type="EC" id="3.2.2.23"/>
    </reaction>
</comment>
<feature type="compositionally biased region" description="Basic and acidic residues" evidence="16">
    <location>
        <begin position="137"/>
        <end position="149"/>
    </location>
</feature>
<dbReference type="Gene3D" id="3.20.190.10">
    <property type="entry name" value="MutM-like, N-terminal"/>
    <property type="match status" value="1"/>
</dbReference>
<evidence type="ECO:0000256" key="13">
    <source>
        <dbReference type="ARBA" id="ARBA00023295"/>
    </source>
</evidence>
<dbReference type="CDD" id="cd08773">
    <property type="entry name" value="FpgNei_N"/>
    <property type="match status" value="1"/>
</dbReference>
<keyword evidence="11" id="KW-0456">Lyase</keyword>